<feature type="transmembrane region" description="Helical" evidence="2">
    <location>
        <begin position="114"/>
        <end position="137"/>
    </location>
</feature>
<dbReference type="AlphaFoldDB" id="F4PRX3"/>
<evidence type="ECO:0000313" key="4">
    <source>
        <dbReference type="Proteomes" id="UP000007797"/>
    </source>
</evidence>
<dbReference type="OrthoDB" id="22522at2759"/>
<evidence type="ECO:0008006" key="5">
    <source>
        <dbReference type="Google" id="ProtNLM"/>
    </source>
</evidence>
<sequence length="226" mass="24655">MTNNKQEEEGRTKILVDSEELKALTQERDVEHQRVHYLLFHKFESITDTLIKGAAVGAGVGVAVGLLTPLAIRNTDRVTSLLKSVVNFSFIGVVYQGTSYALDRSIAVQPVANSFISGGVSCAAASMILTGGAASGLRGGFIGSLMFGAATLTKRFINHDNTRTLRDDKDKLGEIKYILSRHVINLSPEEKTLLHQLSSTVHKHHHKSTASPTNNNNKKEEEEDSK</sequence>
<keyword evidence="2" id="KW-1133">Transmembrane helix</keyword>
<protein>
    <recommendedName>
        <fullName evidence="5">Transmembrane protein</fullName>
    </recommendedName>
</protein>
<evidence type="ECO:0000256" key="2">
    <source>
        <dbReference type="SAM" id="Phobius"/>
    </source>
</evidence>
<dbReference type="Proteomes" id="UP000007797">
    <property type="component" value="Unassembled WGS sequence"/>
</dbReference>
<feature type="region of interest" description="Disordered" evidence="1">
    <location>
        <begin position="197"/>
        <end position="226"/>
    </location>
</feature>
<evidence type="ECO:0000313" key="3">
    <source>
        <dbReference type="EMBL" id="EGG21409.1"/>
    </source>
</evidence>
<dbReference type="RefSeq" id="XP_004359259.1">
    <property type="nucleotide sequence ID" value="XM_004359202.1"/>
</dbReference>
<organism evidence="3 4">
    <name type="scientific">Cavenderia fasciculata</name>
    <name type="common">Slime mold</name>
    <name type="synonym">Dictyostelium fasciculatum</name>
    <dbReference type="NCBI Taxonomy" id="261658"/>
    <lineage>
        <taxon>Eukaryota</taxon>
        <taxon>Amoebozoa</taxon>
        <taxon>Evosea</taxon>
        <taxon>Eumycetozoa</taxon>
        <taxon>Dictyostelia</taxon>
        <taxon>Acytosteliales</taxon>
        <taxon>Cavenderiaceae</taxon>
        <taxon>Cavenderia</taxon>
    </lineage>
</organism>
<name>F4PRX3_CACFS</name>
<dbReference type="EMBL" id="GL883010">
    <property type="protein sequence ID" value="EGG21409.1"/>
    <property type="molecule type" value="Genomic_DNA"/>
</dbReference>
<feature type="transmembrane region" description="Helical" evidence="2">
    <location>
        <begin position="50"/>
        <end position="72"/>
    </location>
</feature>
<keyword evidence="4" id="KW-1185">Reference proteome</keyword>
<dbReference type="GeneID" id="14872713"/>
<accession>F4PRX3</accession>
<reference evidence="4" key="1">
    <citation type="journal article" date="2011" name="Genome Res.">
        <title>Phylogeny-wide analysis of social amoeba genomes highlights ancient origins for complex intercellular communication.</title>
        <authorList>
            <person name="Heidel A.J."/>
            <person name="Lawal H.M."/>
            <person name="Felder M."/>
            <person name="Schilde C."/>
            <person name="Helps N.R."/>
            <person name="Tunggal B."/>
            <person name="Rivero F."/>
            <person name="John U."/>
            <person name="Schleicher M."/>
            <person name="Eichinger L."/>
            <person name="Platzer M."/>
            <person name="Noegel A.A."/>
            <person name="Schaap P."/>
            <person name="Gloeckner G."/>
        </authorList>
    </citation>
    <scope>NUCLEOTIDE SEQUENCE [LARGE SCALE GENOMIC DNA]</scope>
    <source>
        <strain evidence="4">SH3</strain>
    </source>
</reference>
<gene>
    <name evidence="3" type="ORF">DFA_01293</name>
</gene>
<feature type="transmembrane region" description="Helical" evidence="2">
    <location>
        <begin position="84"/>
        <end position="102"/>
    </location>
</feature>
<keyword evidence="2" id="KW-0472">Membrane</keyword>
<keyword evidence="2" id="KW-0812">Transmembrane</keyword>
<evidence type="ECO:0000256" key="1">
    <source>
        <dbReference type="SAM" id="MobiDB-lite"/>
    </source>
</evidence>
<proteinExistence type="predicted"/>
<dbReference type="KEGG" id="dfa:DFA_01293"/>